<dbReference type="GO" id="GO:0005739">
    <property type="term" value="C:mitochondrion"/>
    <property type="evidence" value="ECO:0007669"/>
    <property type="project" value="UniProtKB-SubCell"/>
</dbReference>
<dbReference type="GO" id="GO:0071949">
    <property type="term" value="F:FAD binding"/>
    <property type="evidence" value="ECO:0007669"/>
    <property type="project" value="EnsemblFungi"/>
</dbReference>
<feature type="binding site" evidence="10">
    <location>
        <begin position="136"/>
        <end position="139"/>
    </location>
    <ligand>
        <name>NADP(+)</name>
        <dbReference type="ChEBI" id="CHEBI:58349"/>
    </ligand>
</feature>
<dbReference type="PANTHER" id="PTHR48467:SF1">
    <property type="entry name" value="GLUTAMATE SYNTHASE 1 [NADH], CHLOROPLASTIC-LIKE"/>
    <property type="match status" value="1"/>
</dbReference>
<dbReference type="OrthoDB" id="333024at2759"/>
<evidence type="ECO:0000313" key="12">
    <source>
        <dbReference type="Proteomes" id="UP000078397"/>
    </source>
</evidence>
<dbReference type="Gene3D" id="3.40.50.720">
    <property type="entry name" value="NAD(P)-binding Rossmann-like Domain"/>
    <property type="match status" value="1"/>
</dbReference>
<comment type="subcellular location">
    <subcellularLocation>
        <location evidence="8">Mitochondrion</location>
    </subcellularLocation>
</comment>
<reference evidence="11 12" key="1">
    <citation type="journal article" date="2016" name="PLoS Pathog.">
        <title>Biosynthesis of antibiotic leucinostatins in bio-control fungus Purpureocillium lilacinum and their inhibition on phytophthora revealed by genome mining.</title>
        <authorList>
            <person name="Wang G."/>
            <person name="Liu Z."/>
            <person name="Lin R."/>
            <person name="Li E."/>
            <person name="Mao Z."/>
            <person name="Ling J."/>
            <person name="Yang Y."/>
            <person name="Yin W.B."/>
            <person name="Xie B."/>
        </authorList>
    </citation>
    <scope>NUCLEOTIDE SEQUENCE [LARGE SCALE GENOMIC DNA]</scope>
    <source>
        <strain evidence="11">170</strain>
    </source>
</reference>
<keyword evidence="8" id="KW-0496">Mitochondrion</keyword>
<feature type="binding site" evidence="9">
    <location>
        <position position="21"/>
    </location>
    <ligand>
        <name>FAD</name>
        <dbReference type="ChEBI" id="CHEBI:57692"/>
    </ligand>
</feature>
<dbReference type="GO" id="GO:0008860">
    <property type="term" value="F:ferredoxin-NAD+ reductase activity"/>
    <property type="evidence" value="ECO:0007669"/>
    <property type="project" value="EnsemblFungi"/>
</dbReference>
<dbReference type="EMBL" id="LSBJ02000002">
    <property type="protein sequence ID" value="OAQ71174.1"/>
    <property type="molecule type" value="Genomic_DNA"/>
</dbReference>
<dbReference type="InterPro" id="IPR021163">
    <property type="entry name" value="Ferredox_Rdtase_adrenod"/>
</dbReference>
<evidence type="ECO:0000256" key="8">
    <source>
        <dbReference type="PIRNR" id="PIRNR000362"/>
    </source>
</evidence>
<evidence type="ECO:0000256" key="1">
    <source>
        <dbReference type="ARBA" id="ARBA00001974"/>
    </source>
</evidence>
<dbReference type="EC" id="1.18.1.6" evidence="8"/>
<dbReference type="SUPFAM" id="SSF51905">
    <property type="entry name" value="FAD/NAD(P)-binding domain"/>
    <property type="match status" value="2"/>
</dbReference>
<keyword evidence="6 8" id="KW-0560">Oxidoreductase</keyword>
<comment type="caution">
    <text evidence="11">The sequence shown here is derived from an EMBL/GenBank/DDBJ whole genome shotgun (WGS) entry which is preliminary data.</text>
</comment>
<protein>
    <recommendedName>
        <fullName evidence="8">NADPH:adrenodoxin oxidoreductase, mitochondrial</fullName>
        <ecNumber evidence="8">1.18.1.6</ecNumber>
    </recommendedName>
</protein>
<evidence type="ECO:0000256" key="4">
    <source>
        <dbReference type="ARBA" id="ARBA00022827"/>
    </source>
</evidence>
<organism evidence="11 12">
    <name type="scientific">Pochonia chlamydosporia 170</name>
    <dbReference type="NCBI Taxonomy" id="1380566"/>
    <lineage>
        <taxon>Eukaryota</taxon>
        <taxon>Fungi</taxon>
        <taxon>Dikarya</taxon>
        <taxon>Ascomycota</taxon>
        <taxon>Pezizomycotina</taxon>
        <taxon>Sordariomycetes</taxon>
        <taxon>Hypocreomycetidae</taxon>
        <taxon>Hypocreales</taxon>
        <taxon>Clavicipitaceae</taxon>
        <taxon>Pochonia</taxon>
    </lineage>
</organism>
<dbReference type="KEGG" id="pchm:VFPPC_03516"/>
<evidence type="ECO:0000256" key="6">
    <source>
        <dbReference type="ARBA" id="ARBA00023002"/>
    </source>
</evidence>
<gene>
    <name evidence="11" type="ORF">VFPPC_03516</name>
</gene>
<dbReference type="GO" id="GO:0004324">
    <property type="term" value="F:ferredoxin-NADP+ reductase activity"/>
    <property type="evidence" value="ECO:0007669"/>
    <property type="project" value="EnsemblFungi"/>
</dbReference>
<feature type="binding site" evidence="10">
    <location>
        <position position="192"/>
    </location>
    <ligand>
        <name>NADP(+)</name>
        <dbReference type="ChEBI" id="CHEBI:58349"/>
    </ligand>
</feature>
<feature type="binding site" evidence="9">
    <location>
        <position position="13"/>
    </location>
    <ligand>
        <name>FAD</name>
        <dbReference type="ChEBI" id="CHEBI:57692"/>
    </ligand>
</feature>
<dbReference type="RefSeq" id="XP_018147711.1">
    <property type="nucleotide sequence ID" value="XM_018283009.1"/>
</dbReference>
<dbReference type="PIRSF" id="PIRSF000362">
    <property type="entry name" value="FNR"/>
    <property type="match status" value="1"/>
</dbReference>
<dbReference type="Proteomes" id="UP000078397">
    <property type="component" value="Unassembled WGS sequence"/>
</dbReference>
<keyword evidence="12" id="KW-1185">Reference proteome</keyword>
<comment type="catalytic activity">
    <reaction evidence="7 8">
        <text>2 reduced [adrenodoxin] + NADP(+) + H(+) = 2 oxidized [adrenodoxin] + NADPH</text>
        <dbReference type="Rhea" id="RHEA:42312"/>
        <dbReference type="Rhea" id="RHEA-COMP:9998"/>
        <dbReference type="Rhea" id="RHEA-COMP:9999"/>
        <dbReference type="ChEBI" id="CHEBI:15378"/>
        <dbReference type="ChEBI" id="CHEBI:33737"/>
        <dbReference type="ChEBI" id="CHEBI:33738"/>
        <dbReference type="ChEBI" id="CHEBI:57783"/>
        <dbReference type="ChEBI" id="CHEBI:58349"/>
        <dbReference type="EC" id="1.18.1.6"/>
    </reaction>
</comment>
<evidence type="ECO:0000256" key="5">
    <source>
        <dbReference type="ARBA" id="ARBA00022857"/>
    </source>
</evidence>
<dbReference type="InterPro" id="IPR036188">
    <property type="entry name" value="FAD/NAD-bd_sf"/>
</dbReference>
<accession>A0A179FZU5</accession>
<dbReference type="GeneID" id="28847003"/>
<feature type="binding site" evidence="10">
    <location>
        <begin position="180"/>
        <end position="181"/>
    </location>
    <ligand>
        <name>NADP(+)</name>
        <dbReference type="ChEBI" id="CHEBI:58349"/>
    </ligand>
</feature>
<comment type="similarity">
    <text evidence="2 8">Belongs to the ferredoxin--NADP reductase type 1 family.</text>
</comment>
<dbReference type="PANTHER" id="PTHR48467">
    <property type="entry name" value="GLUTAMATE SYNTHASE 1 [NADH], CHLOROPLASTIC-LIKE"/>
    <property type="match status" value="1"/>
</dbReference>
<evidence type="ECO:0000256" key="2">
    <source>
        <dbReference type="ARBA" id="ARBA00008312"/>
    </source>
</evidence>
<dbReference type="Gene3D" id="3.50.50.60">
    <property type="entry name" value="FAD/NAD(P)-binding domain"/>
    <property type="match status" value="1"/>
</dbReference>
<evidence type="ECO:0000256" key="10">
    <source>
        <dbReference type="PIRSR" id="PIRSR000362-2"/>
    </source>
</evidence>
<feature type="binding site" evidence="9">
    <location>
        <begin position="367"/>
        <end position="369"/>
    </location>
    <ligand>
        <name>FAD</name>
        <dbReference type="ChEBI" id="CHEBI:57692"/>
    </ligand>
</feature>
<dbReference type="AlphaFoldDB" id="A0A179FZU5"/>
<feature type="binding site" evidence="9">
    <location>
        <position position="55"/>
    </location>
    <ligand>
        <name>FAD</name>
        <dbReference type="ChEBI" id="CHEBI:57692"/>
    </ligand>
</feature>
<proteinExistence type="inferred from homology"/>
<keyword evidence="5 8" id="KW-0521">NADP</keyword>
<comment type="cofactor">
    <cofactor evidence="1 8 9">
        <name>FAD</name>
        <dbReference type="ChEBI" id="CHEBI:57692"/>
    </cofactor>
</comment>
<dbReference type="STRING" id="1380566.A0A179FZU5"/>
<feature type="binding site" evidence="10">
    <location>
        <position position="367"/>
    </location>
    <ligand>
        <name>NADP(+)</name>
        <dbReference type="ChEBI" id="CHEBI:58349"/>
    </ligand>
</feature>
<sequence>MAKIRNAYVDMYESLPVPFGLVRHGVAPDHPENCQDKFDEVASSPKFRFIGNVSVGLSGNTKEQGVVKLTSLMRHYDSVLLAYGASEDKKLGIPGESTLEGIYSARQFVGWYNGLPECSTLDPALVNAQEAVIIGQGNVALDVARILLENVDVLRKTDITESALEKLSQSRIKRVHVVGRRGPVQAAFTIKEVRELMKLSEVAFQPVDRSLIPTDLKSLPRATKRLMEVILKGSETPSENASKLWSLDSCLSPRHFLGHNDAPTKVASTEFNVMTLSDAFDPSSTTMATGQTLQVPSDIVFRSVGYKSIALPEFGDLGIQFDESRGIVRNDGLGRVNQALAKDGKSTVMRQVPGVYCAGWVKRGPTGVIASTMQDAFITGEAIIQDWISGAEFLQSRENTASLGWVGVQEEMVEGTERAVSWDQWLQIDKAEKQTGKALGKARAKFTSTQDMLATIVR</sequence>
<evidence type="ECO:0000313" key="11">
    <source>
        <dbReference type="EMBL" id="OAQ71174.1"/>
    </source>
</evidence>
<keyword evidence="3 8" id="KW-0285">Flavoprotein</keyword>
<name>A0A179FZU5_METCM</name>
<evidence type="ECO:0000256" key="9">
    <source>
        <dbReference type="PIRSR" id="PIRSR000362-1"/>
    </source>
</evidence>
<dbReference type="PRINTS" id="PR00419">
    <property type="entry name" value="ADXRDTASE"/>
</dbReference>
<keyword evidence="4 8" id="KW-0274">FAD</keyword>
<evidence type="ECO:0000256" key="7">
    <source>
        <dbReference type="ARBA" id="ARBA00048933"/>
    </source>
</evidence>
<feature type="binding site" evidence="9">
    <location>
        <position position="360"/>
    </location>
    <ligand>
        <name>FAD</name>
        <dbReference type="ChEBI" id="CHEBI:57692"/>
    </ligand>
</feature>
<dbReference type="InterPro" id="IPR055275">
    <property type="entry name" value="Ferredox_Rdtase"/>
</dbReference>
<evidence type="ECO:0000256" key="3">
    <source>
        <dbReference type="ARBA" id="ARBA00022630"/>
    </source>
</evidence>